<evidence type="ECO:0000313" key="4">
    <source>
        <dbReference type="Proteomes" id="UP000092612"/>
    </source>
</evidence>
<comment type="similarity">
    <text evidence="1">Belongs to the universal stress protein A family.</text>
</comment>
<sequence>MERKILIPTDFSKNAWNAIVYALKLYANETCSFYLLNSIKIKGSTMSAFSNKLQEKVTENASEELIKLKKRLDKEHFNNKHNFHIILSRQELKNSIETAIKKHKIDLVIMGTKGASGVKELFFGSNTVHIISKMKLCPILTVPEDCGYNTPKQIAFPTDFNHFYEEELSPIKEIANLYNSKIRVFHISEEESLKSCQNYNLSMLKVYLEDHPHKFDWIPNYTKKTYEINEFLKDHNISILAMINYKHSFTEDIIKEPVIKNIGFHPIVPFLVIPSQN</sequence>
<comment type="caution">
    <text evidence="3">The sequence shown here is derived from an EMBL/GenBank/DDBJ whole genome shotgun (WGS) entry which is preliminary data.</text>
</comment>
<evidence type="ECO:0000259" key="2">
    <source>
        <dbReference type="Pfam" id="PF00582"/>
    </source>
</evidence>
<dbReference type="OrthoDB" id="9788959at2"/>
<dbReference type="Proteomes" id="UP000092612">
    <property type="component" value="Unassembled WGS sequence"/>
</dbReference>
<feature type="domain" description="UspA" evidence="2">
    <location>
        <begin position="3"/>
        <end position="143"/>
    </location>
</feature>
<dbReference type="AlphaFoldDB" id="A0A1B8TVC8"/>
<keyword evidence="4" id="KW-1185">Reference proteome</keyword>
<organism evidence="3 4">
    <name type="scientific">Polaribacter reichenbachii</name>
    <dbReference type="NCBI Taxonomy" id="996801"/>
    <lineage>
        <taxon>Bacteria</taxon>
        <taxon>Pseudomonadati</taxon>
        <taxon>Bacteroidota</taxon>
        <taxon>Flavobacteriia</taxon>
        <taxon>Flavobacteriales</taxon>
        <taxon>Flavobacteriaceae</taxon>
    </lineage>
</organism>
<evidence type="ECO:0000256" key="1">
    <source>
        <dbReference type="ARBA" id="ARBA00008791"/>
    </source>
</evidence>
<name>A0A1B8TVC8_9FLAO</name>
<dbReference type="PANTHER" id="PTHR46268">
    <property type="entry name" value="STRESS RESPONSE PROTEIN NHAX"/>
    <property type="match status" value="1"/>
</dbReference>
<gene>
    <name evidence="3" type="ORF">LPB301_11920</name>
</gene>
<dbReference type="EMBL" id="LSFL01000035">
    <property type="protein sequence ID" value="OBY63514.1"/>
    <property type="molecule type" value="Genomic_DNA"/>
</dbReference>
<dbReference type="SUPFAM" id="SSF52402">
    <property type="entry name" value="Adenine nucleotide alpha hydrolases-like"/>
    <property type="match status" value="2"/>
</dbReference>
<dbReference type="InterPro" id="IPR006016">
    <property type="entry name" value="UspA"/>
</dbReference>
<dbReference type="KEGG" id="prn:BW723_03785"/>
<dbReference type="CDD" id="cd00293">
    <property type="entry name" value="USP-like"/>
    <property type="match status" value="1"/>
</dbReference>
<dbReference type="Gene3D" id="3.40.50.12370">
    <property type="match status" value="1"/>
</dbReference>
<dbReference type="Pfam" id="PF00582">
    <property type="entry name" value="Usp"/>
    <property type="match status" value="1"/>
</dbReference>
<dbReference type="RefSeq" id="WP_068362076.1">
    <property type="nucleotide sequence ID" value="NZ_CP019337.1"/>
</dbReference>
<dbReference type="STRING" id="996801.BW723_03785"/>
<reference evidence="4" key="1">
    <citation type="submission" date="2016-02" db="EMBL/GenBank/DDBJ databases">
        <title>Paenibacillus sp. LPB0068, isolated from Crassostrea gigas.</title>
        <authorList>
            <person name="Shin S.-K."/>
            <person name="Yi H."/>
        </authorList>
    </citation>
    <scope>NUCLEOTIDE SEQUENCE [LARGE SCALE GENOMIC DNA]</scope>
    <source>
        <strain evidence="4">KCTC 23969</strain>
    </source>
</reference>
<accession>A0A1B8TVC8</accession>
<proteinExistence type="inferred from homology"/>
<dbReference type="PANTHER" id="PTHR46268:SF6">
    <property type="entry name" value="UNIVERSAL STRESS PROTEIN UP12"/>
    <property type="match status" value="1"/>
</dbReference>
<protein>
    <submittedName>
        <fullName evidence="3">Universal stress protein</fullName>
    </submittedName>
</protein>
<evidence type="ECO:0000313" key="3">
    <source>
        <dbReference type="EMBL" id="OBY63514.1"/>
    </source>
</evidence>